<evidence type="ECO:0000313" key="2">
    <source>
        <dbReference type="EMBL" id="TNN14516.1"/>
    </source>
</evidence>
<sequence length="402" mass="45619">MNVKNKDIKKCSLRENRGLLQNIRLCEKIMIKTLLKEKETPFSDKQLVDKVQRGLKSNSFPSSAQKKVFSGNPSKSIDRHSNFDKRVLEELPNSTNKSLEQNMAVLLSHILIDGSIQSIGQKQSAHSHVFSEVPEQIFIQNPNIPVNINPKETCEVINQNGSVETISKKGIPISKSSKSVQCSVDKPTSNIVAIQCDIISVIKNNGNIALLDENSKLIAQQKAQIEHLKQTLLSQQNQVRSLSSQLCNKQLEFDKAKLNWLQKENRLKVEKYRIRKKCSTAIIAKEQVAKNLEISRGYIKHLKDHISMLQQSQSDVRSISRNSKHFSIKKCGNFLSESTYSKEYVKNIDLVRSTPDVSATFPTISKLLSLSKHCRDPYKCVTPKVLANHSCQIDREFQHCNW</sequence>
<reference evidence="2 3" key="1">
    <citation type="submission" date="2019-03" db="EMBL/GenBank/DDBJ databases">
        <title>An improved genome assembly of the fluke Schistosoma japonicum.</title>
        <authorList>
            <person name="Hu W."/>
            <person name="Luo F."/>
            <person name="Yin M."/>
            <person name="Mo X."/>
            <person name="Sun C."/>
            <person name="Wu Q."/>
            <person name="Zhu B."/>
            <person name="Xiang M."/>
            <person name="Wang J."/>
            <person name="Wang Y."/>
            <person name="Zhang T."/>
            <person name="Xu B."/>
            <person name="Zheng H."/>
            <person name="Feng Z."/>
        </authorList>
    </citation>
    <scope>NUCLEOTIDE SEQUENCE [LARGE SCALE GENOMIC DNA]</scope>
    <source>
        <strain evidence="2">HuSjv2</strain>
        <tissue evidence="2">Worms</tissue>
    </source>
</reference>
<gene>
    <name evidence="2" type="ORF">EWB00_002089</name>
</gene>
<dbReference type="OrthoDB" id="6251164at2759"/>
<dbReference type="Proteomes" id="UP000311919">
    <property type="component" value="Unassembled WGS sequence"/>
</dbReference>
<evidence type="ECO:0000256" key="1">
    <source>
        <dbReference type="SAM" id="Coils"/>
    </source>
</evidence>
<dbReference type="EMBL" id="SKCS01000172">
    <property type="protein sequence ID" value="TNN14516.1"/>
    <property type="molecule type" value="Genomic_DNA"/>
</dbReference>
<dbReference type="AlphaFoldDB" id="A0A4Z2DDN2"/>
<feature type="coiled-coil region" evidence="1">
    <location>
        <begin position="211"/>
        <end position="245"/>
    </location>
</feature>
<keyword evidence="3" id="KW-1185">Reference proteome</keyword>
<accession>A0A4Z2DDN2</accession>
<name>A0A4Z2DDN2_SCHJA</name>
<proteinExistence type="predicted"/>
<comment type="caution">
    <text evidence="2">The sequence shown here is derived from an EMBL/GenBank/DDBJ whole genome shotgun (WGS) entry which is preliminary data.</text>
</comment>
<evidence type="ECO:0000313" key="3">
    <source>
        <dbReference type="Proteomes" id="UP000311919"/>
    </source>
</evidence>
<keyword evidence="1" id="KW-0175">Coiled coil</keyword>
<organism evidence="2 3">
    <name type="scientific">Schistosoma japonicum</name>
    <name type="common">Blood fluke</name>
    <dbReference type="NCBI Taxonomy" id="6182"/>
    <lineage>
        <taxon>Eukaryota</taxon>
        <taxon>Metazoa</taxon>
        <taxon>Spiralia</taxon>
        <taxon>Lophotrochozoa</taxon>
        <taxon>Platyhelminthes</taxon>
        <taxon>Trematoda</taxon>
        <taxon>Digenea</taxon>
        <taxon>Strigeidida</taxon>
        <taxon>Schistosomatoidea</taxon>
        <taxon>Schistosomatidae</taxon>
        <taxon>Schistosoma</taxon>
    </lineage>
</organism>
<protein>
    <submittedName>
        <fullName evidence="2">Uncharacterized protein</fullName>
    </submittedName>
</protein>